<evidence type="ECO:0000313" key="2">
    <source>
        <dbReference type="EMBL" id="CAB4286519.1"/>
    </source>
</evidence>
<evidence type="ECO:0000313" key="3">
    <source>
        <dbReference type="Proteomes" id="UP000507222"/>
    </source>
</evidence>
<feature type="region of interest" description="Disordered" evidence="1">
    <location>
        <begin position="1"/>
        <end position="20"/>
    </location>
</feature>
<gene>
    <name evidence="2" type="ORF">CURHAP_LOCUS43901</name>
</gene>
<organism evidence="2 3">
    <name type="scientific">Prunus armeniaca</name>
    <name type="common">Apricot</name>
    <name type="synonym">Armeniaca vulgaris</name>
    <dbReference type="NCBI Taxonomy" id="36596"/>
    <lineage>
        <taxon>Eukaryota</taxon>
        <taxon>Viridiplantae</taxon>
        <taxon>Streptophyta</taxon>
        <taxon>Embryophyta</taxon>
        <taxon>Tracheophyta</taxon>
        <taxon>Spermatophyta</taxon>
        <taxon>Magnoliopsida</taxon>
        <taxon>eudicotyledons</taxon>
        <taxon>Gunneridae</taxon>
        <taxon>Pentapetalae</taxon>
        <taxon>rosids</taxon>
        <taxon>fabids</taxon>
        <taxon>Rosales</taxon>
        <taxon>Rosaceae</taxon>
        <taxon>Amygdaloideae</taxon>
        <taxon>Amygdaleae</taxon>
        <taxon>Prunus</taxon>
    </lineage>
</organism>
<dbReference type="EMBL" id="CAEKDK010000007">
    <property type="protein sequence ID" value="CAB4286519.1"/>
    <property type="molecule type" value="Genomic_DNA"/>
</dbReference>
<evidence type="ECO:0000256" key="1">
    <source>
        <dbReference type="SAM" id="MobiDB-lite"/>
    </source>
</evidence>
<proteinExistence type="predicted"/>
<reference evidence="2 3" key="1">
    <citation type="submission" date="2020-05" db="EMBL/GenBank/DDBJ databases">
        <authorList>
            <person name="Campoy J."/>
            <person name="Schneeberger K."/>
            <person name="Spophaly S."/>
        </authorList>
    </citation>
    <scope>NUCLEOTIDE SEQUENCE [LARGE SCALE GENOMIC DNA]</scope>
    <source>
        <strain evidence="2">PruArmRojPasFocal</strain>
    </source>
</reference>
<accession>A0A6J5VBY2</accession>
<sequence>MKNPNMSHHFSDSSSDSTNEHFWDLVDSKSDEELEMLEVVALQKEQEMWKEKRVNIMVLSKVMHISTEDDYKGTKDSMMIILLRILSTL</sequence>
<protein>
    <submittedName>
        <fullName evidence="2">Uncharacterized protein</fullName>
    </submittedName>
</protein>
<dbReference type="AlphaFoldDB" id="A0A6J5VBY2"/>
<name>A0A6J5VBY2_PRUAR</name>
<dbReference type="Proteomes" id="UP000507222">
    <property type="component" value="Unassembled WGS sequence"/>
</dbReference>